<evidence type="ECO:0000313" key="3">
    <source>
        <dbReference type="Proteomes" id="UP000094469"/>
    </source>
</evidence>
<comment type="caution">
    <text evidence="2">The sequence shown here is derived from an EMBL/GenBank/DDBJ whole genome shotgun (WGS) entry which is preliminary data.</text>
</comment>
<dbReference type="OrthoDB" id="9782576at2"/>
<dbReference type="AlphaFoldDB" id="A0A1E5H5T6"/>
<accession>A0A1E5H5T6</accession>
<sequence>MEKQTKRQQEWAALKYLILSKSQQDYRSIRKLFSEQGWDDKKEQQFRSYLQHALAEEPKKGNSLNAYQHIWGYFKHKANDNERKKYEELLDSFSLAQNKLGPFLKELTLKYEEPYLRQSKLLFPEEEK</sequence>
<organism evidence="2 3">
    <name type="scientific">Enterococcus ureilyticus</name>
    <dbReference type="NCBI Taxonomy" id="1131292"/>
    <lineage>
        <taxon>Bacteria</taxon>
        <taxon>Bacillati</taxon>
        <taxon>Bacillota</taxon>
        <taxon>Bacilli</taxon>
        <taxon>Lactobacillales</taxon>
        <taxon>Enterococcaceae</taxon>
        <taxon>Enterococcus</taxon>
    </lineage>
</organism>
<name>A0A1E5H5T6_9ENTE</name>
<proteinExistence type="predicted"/>
<dbReference type="Proteomes" id="UP000094469">
    <property type="component" value="Unassembled WGS sequence"/>
</dbReference>
<dbReference type="EMBL" id="MIKC01000042">
    <property type="protein sequence ID" value="OEG20206.1"/>
    <property type="molecule type" value="Genomic_DNA"/>
</dbReference>
<protein>
    <recommendedName>
        <fullName evidence="1">DUF1722 domain-containing protein</fullName>
    </recommendedName>
</protein>
<dbReference type="STRING" id="1131292.BCR24_09810"/>
<reference evidence="3" key="1">
    <citation type="submission" date="2016-09" db="EMBL/GenBank/DDBJ databases">
        <authorList>
            <person name="Gulvik C.A."/>
        </authorList>
    </citation>
    <scope>NUCLEOTIDE SEQUENCE [LARGE SCALE GENOMIC DNA]</scope>
    <source>
        <strain evidence="3">LMG 26676</strain>
    </source>
</reference>
<keyword evidence="3" id="KW-1185">Reference proteome</keyword>
<evidence type="ECO:0000259" key="1">
    <source>
        <dbReference type="Pfam" id="PF08349"/>
    </source>
</evidence>
<dbReference type="RefSeq" id="WP_069641522.1">
    <property type="nucleotide sequence ID" value="NZ_JAFBEZ010000008.1"/>
</dbReference>
<gene>
    <name evidence="2" type="ORF">BCR24_09810</name>
</gene>
<feature type="domain" description="DUF1722" evidence="1">
    <location>
        <begin position="15"/>
        <end position="124"/>
    </location>
</feature>
<dbReference type="Pfam" id="PF08349">
    <property type="entry name" value="DUF1722"/>
    <property type="match status" value="1"/>
</dbReference>
<evidence type="ECO:0000313" key="2">
    <source>
        <dbReference type="EMBL" id="OEG20206.1"/>
    </source>
</evidence>
<dbReference type="InterPro" id="IPR013560">
    <property type="entry name" value="DUF1722"/>
</dbReference>